<dbReference type="PROSITE" id="PS50088">
    <property type="entry name" value="ANK_REPEAT"/>
    <property type="match status" value="3"/>
</dbReference>
<dbReference type="Gene3D" id="1.25.40.20">
    <property type="entry name" value="Ankyrin repeat-containing domain"/>
    <property type="match status" value="1"/>
</dbReference>
<evidence type="ECO:0000256" key="1">
    <source>
        <dbReference type="ARBA" id="ARBA00022737"/>
    </source>
</evidence>
<dbReference type="SMART" id="SM00248">
    <property type="entry name" value="ANK"/>
    <property type="match status" value="5"/>
</dbReference>
<comment type="caution">
    <text evidence="4">The sequence shown here is derived from an EMBL/GenBank/DDBJ whole genome shotgun (WGS) entry which is preliminary data.</text>
</comment>
<keyword evidence="5" id="KW-1185">Reference proteome</keyword>
<accession>A0AAE0YXA3</accession>
<dbReference type="EMBL" id="JAWDGP010005274">
    <property type="protein sequence ID" value="KAK3758361.1"/>
    <property type="molecule type" value="Genomic_DNA"/>
</dbReference>
<dbReference type="InterPro" id="IPR002110">
    <property type="entry name" value="Ankyrin_rpt"/>
</dbReference>
<protein>
    <submittedName>
        <fullName evidence="4">Uncharacterized protein</fullName>
    </submittedName>
</protein>
<evidence type="ECO:0000313" key="4">
    <source>
        <dbReference type="EMBL" id="KAK3758361.1"/>
    </source>
</evidence>
<dbReference type="PANTHER" id="PTHR24198">
    <property type="entry name" value="ANKYRIN REPEAT AND PROTEIN KINASE DOMAIN-CONTAINING PROTEIN"/>
    <property type="match status" value="1"/>
</dbReference>
<evidence type="ECO:0000256" key="2">
    <source>
        <dbReference type="ARBA" id="ARBA00023043"/>
    </source>
</evidence>
<name>A0AAE0YXA3_9GAST</name>
<organism evidence="4 5">
    <name type="scientific">Elysia crispata</name>
    <name type="common">lettuce slug</name>
    <dbReference type="NCBI Taxonomy" id="231223"/>
    <lineage>
        <taxon>Eukaryota</taxon>
        <taxon>Metazoa</taxon>
        <taxon>Spiralia</taxon>
        <taxon>Lophotrochozoa</taxon>
        <taxon>Mollusca</taxon>
        <taxon>Gastropoda</taxon>
        <taxon>Heterobranchia</taxon>
        <taxon>Euthyneura</taxon>
        <taxon>Panpulmonata</taxon>
        <taxon>Sacoglossa</taxon>
        <taxon>Placobranchoidea</taxon>
        <taxon>Plakobranchidae</taxon>
        <taxon>Elysia</taxon>
    </lineage>
</organism>
<proteinExistence type="predicted"/>
<sequence length="425" mass="47688">MLAVDSWLKSGLQSAIEEKDSSRLRDLLDKITDESLRNTWTFQFLSQAVRRGDQAAVEILLENGAHGELSHLHIAIENGDNGVLRELLHHGADEFTKQCDDGHTTVWYALYYAISIYSYDFALSEESNLSSIQEIEKKKSCIKLLLEADAERESVLMLAIETDGQNKDMVSTLLNYGAKVNFCDESQNGLTPLMVAVECHQPGTSSKGILADLLAYGADINAKLSDGETALFIAARMGQFQALVWLIDNGADIYALNERNENFLEVLSYNSYIELLPEILGKGVYPSFINVDVIIKYTCETYDSFSPATPLSVALWKGKSELIRLLVEIGFLTGEDIRRLPHYNTTRRECPANHIEFNCPSSLELISFVKVSDLLGASPDRCTRVTQLGLPISYQEKLLFKRLQDRFKNVIAPYNKLEIKKPTKN</sequence>
<dbReference type="AlphaFoldDB" id="A0AAE0YXA3"/>
<dbReference type="SUPFAM" id="SSF48403">
    <property type="entry name" value="Ankyrin repeat"/>
    <property type="match status" value="1"/>
</dbReference>
<gene>
    <name evidence="4" type="ORF">RRG08_004181</name>
</gene>
<dbReference type="Proteomes" id="UP001283361">
    <property type="component" value="Unassembled WGS sequence"/>
</dbReference>
<dbReference type="PROSITE" id="PS50297">
    <property type="entry name" value="ANK_REP_REGION"/>
    <property type="match status" value="2"/>
</dbReference>
<evidence type="ECO:0000313" key="5">
    <source>
        <dbReference type="Proteomes" id="UP001283361"/>
    </source>
</evidence>
<evidence type="ECO:0000256" key="3">
    <source>
        <dbReference type="PROSITE-ProRule" id="PRU00023"/>
    </source>
</evidence>
<feature type="repeat" description="ANK" evidence="3">
    <location>
        <begin position="226"/>
        <end position="258"/>
    </location>
</feature>
<dbReference type="Pfam" id="PF13606">
    <property type="entry name" value="Ank_3"/>
    <property type="match status" value="1"/>
</dbReference>
<dbReference type="PANTHER" id="PTHR24198:SF165">
    <property type="entry name" value="ANKYRIN REPEAT-CONTAINING PROTEIN-RELATED"/>
    <property type="match status" value="1"/>
</dbReference>
<dbReference type="Pfam" id="PF12796">
    <property type="entry name" value="Ank_2"/>
    <property type="match status" value="1"/>
</dbReference>
<keyword evidence="1" id="KW-0677">Repeat</keyword>
<feature type="repeat" description="ANK" evidence="3">
    <location>
        <begin position="67"/>
        <end position="93"/>
    </location>
</feature>
<feature type="repeat" description="ANK" evidence="3">
    <location>
        <begin position="188"/>
        <end position="225"/>
    </location>
</feature>
<keyword evidence="2 3" id="KW-0040">ANK repeat</keyword>
<dbReference type="InterPro" id="IPR036770">
    <property type="entry name" value="Ankyrin_rpt-contain_sf"/>
</dbReference>
<reference evidence="4" key="1">
    <citation type="journal article" date="2023" name="G3 (Bethesda)">
        <title>A reference genome for the long-term kleptoplast-retaining sea slug Elysia crispata morphotype clarki.</title>
        <authorList>
            <person name="Eastman K.E."/>
            <person name="Pendleton A.L."/>
            <person name="Shaikh M.A."/>
            <person name="Suttiyut T."/>
            <person name="Ogas R."/>
            <person name="Tomko P."/>
            <person name="Gavelis G."/>
            <person name="Widhalm J.R."/>
            <person name="Wisecaver J.H."/>
        </authorList>
    </citation>
    <scope>NUCLEOTIDE SEQUENCE</scope>
    <source>
        <strain evidence="4">ECLA1</strain>
    </source>
</reference>